<gene>
    <name evidence="6" type="ORF">M231_01568</name>
</gene>
<keyword evidence="7" id="KW-1185">Reference proteome</keyword>
<dbReference type="Pfam" id="PF00735">
    <property type="entry name" value="Septin"/>
    <property type="match status" value="1"/>
</dbReference>
<dbReference type="GO" id="GO:0005938">
    <property type="term" value="C:cell cortex"/>
    <property type="evidence" value="ECO:0007669"/>
    <property type="project" value="UniProtKB-ARBA"/>
</dbReference>
<evidence type="ECO:0000256" key="3">
    <source>
        <dbReference type="RuleBase" id="RU004560"/>
    </source>
</evidence>
<evidence type="ECO:0000256" key="2">
    <source>
        <dbReference type="ARBA" id="ARBA00023134"/>
    </source>
</evidence>
<dbReference type="PIRSF" id="PIRSF006698">
    <property type="entry name" value="Septin"/>
    <property type="match status" value="1"/>
</dbReference>
<feature type="region of interest" description="Disordered" evidence="4">
    <location>
        <begin position="307"/>
        <end position="334"/>
    </location>
</feature>
<feature type="domain" description="Septin-type G" evidence="5">
    <location>
        <begin position="14"/>
        <end position="308"/>
    </location>
</feature>
<dbReference type="SUPFAM" id="SSF52540">
    <property type="entry name" value="P-loop containing nucleoside triphosphate hydrolases"/>
    <property type="match status" value="1"/>
</dbReference>
<dbReference type="Gene3D" id="3.40.50.300">
    <property type="entry name" value="P-loop containing nucleotide triphosphate hydrolases"/>
    <property type="match status" value="1"/>
</dbReference>
<dbReference type="InterPro" id="IPR016491">
    <property type="entry name" value="Septin"/>
</dbReference>
<keyword evidence="2 3" id="KW-0342">GTP-binding</keyword>
<dbReference type="OrthoDB" id="416553at2759"/>
<dbReference type="InterPro" id="IPR030379">
    <property type="entry name" value="G_SEPTIN_dom"/>
</dbReference>
<dbReference type="OMA" id="GYDSAMN"/>
<comment type="similarity">
    <text evidence="3">Belongs to the TRAFAC class TrmE-Era-EngA-EngB-Septin-like GTPase superfamily. Septin GTPase family.</text>
</comment>
<organism evidence="6 7">
    <name type="scientific">Tremella mesenterica</name>
    <name type="common">Jelly fungus</name>
    <dbReference type="NCBI Taxonomy" id="5217"/>
    <lineage>
        <taxon>Eukaryota</taxon>
        <taxon>Fungi</taxon>
        <taxon>Dikarya</taxon>
        <taxon>Basidiomycota</taxon>
        <taxon>Agaricomycotina</taxon>
        <taxon>Tremellomycetes</taxon>
        <taxon>Tremellales</taxon>
        <taxon>Tremellaceae</taxon>
        <taxon>Tremella</taxon>
    </lineage>
</organism>
<evidence type="ECO:0000313" key="6">
    <source>
        <dbReference type="EMBL" id="RXK41164.1"/>
    </source>
</evidence>
<dbReference type="InterPro" id="IPR027417">
    <property type="entry name" value="P-loop_NTPase"/>
</dbReference>
<dbReference type="EMBL" id="SDIL01000011">
    <property type="protein sequence ID" value="RXK41164.1"/>
    <property type="molecule type" value="Genomic_DNA"/>
</dbReference>
<evidence type="ECO:0000313" key="7">
    <source>
        <dbReference type="Proteomes" id="UP000289152"/>
    </source>
</evidence>
<keyword evidence="1 3" id="KW-0547">Nucleotide-binding</keyword>
<evidence type="ECO:0000256" key="4">
    <source>
        <dbReference type="SAM" id="MobiDB-lite"/>
    </source>
</evidence>
<dbReference type="FunFam" id="3.40.50.300:FF:000328">
    <property type="entry name" value="Septin spn3"/>
    <property type="match status" value="1"/>
</dbReference>
<dbReference type="InParanoid" id="A0A4Q1BSY3"/>
<dbReference type="FunCoup" id="A0A4Q1BSY3">
    <property type="interactions" value="18"/>
</dbReference>
<dbReference type="PROSITE" id="PS51719">
    <property type="entry name" value="G_SEPTIN"/>
    <property type="match status" value="1"/>
</dbReference>
<evidence type="ECO:0000256" key="1">
    <source>
        <dbReference type="ARBA" id="ARBA00022741"/>
    </source>
</evidence>
<dbReference type="PANTHER" id="PTHR18884">
    <property type="entry name" value="SEPTIN"/>
    <property type="match status" value="1"/>
</dbReference>
<dbReference type="AlphaFoldDB" id="A0A4Q1BSY3"/>
<dbReference type="Proteomes" id="UP000289152">
    <property type="component" value="Unassembled WGS sequence"/>
</dbReference>
<dbReference type="GO" id="GO:0005525">
    <property type="term" value="F:GTP binding"/>
    <property type="evidence" value="ECO:0007669"/>
    <property type="project" value="UniProtKB-KW"/>
</dbReference>
<protein>
    <submittedName>
        <fullName evidence="6">Septin</fullName>
    </submittedName>
</protein>
<accession>A0A4Q1BSY3</accession>
<dbReference type="GO" id="GO:0032156">
    <property type="term" value="C:septin cytoskeleton"/>
    <property type="evidence" value="ECO:0007669"/>
    <property type="project" value="UniProtKB-ARBA"/>
</dbReference>
<dbReference type="CDD" id="cd01850">
    <property type="entry name" value="CDC_Septin"/>
    <property type="match status" value="1"/>
</dbReference>
<evidence type="ECO:0000259" key="5">
    <source>
        <dbReference type="PROSITE" id="PS51719"/>
    </source>
</evidence>
<sequence length="388" mass="44530">MSSRISRSRKQAKKALHMTIMVVGASGTGRTTFVNTLVEQPILTHRSQSLLTDPENPHSPLDPNLVQQAAHRAHEDNGIRITPHNVELEEDGTRIALTIVDTPGFGDGLDNDHCFSEISSYLERQYDDILAEESRIKRNPRFRDNRVHALLYFIAPTGHSLRELDIELMRRLSPRVNVIPVVGKADSLTPTELRKFKKRIMEDIDYYGIPVYNFPYDLEEDDEDTIADNSELRALMPFAIVGSEEEIIINGEPIRGRRYPWGVVEVDNPQHSDFSRLRSALLQSHLTDLKEITHDFLYENYRTEKLSRSVTNGDPDSSMLPEDMANQSVRLKEEQLRREEEKLREIELKVQREIQLKRQELLAKEDSLKVLEARLAAQSPNTSRDGLM</sequence>
<reference evidence="6 7" key="1">
    <citation type="submission" date="2016-06" db="EMBL/GenBank/DDBJ databases">
        <title>Evolution of pathogenesis and genome organization in the Tremellales.</title>
        <authorList>
            <person name="Cuomo C."/>
            <person name="Litvintseva A."/>
            <person name="Heitman J."/>
            <person name="Chen Y."/>
            <person name="Sun S."/>
            <person name="Springer D."/>
            <person name="Dromer F."/>
            <person name="Young S."/>
            <person name="Zeng Q."/>
            <person name="Chapman S."/>
            <person name="Gujja S."/>
            <person name="Saif S."/>
            <person name="Birren B."/>
        </authorList>
    </citation>
    <scope>NUCLEOTIDE SEQUENCE [LARGE SCALE GENOMIC DNA]</scope>
    <source>
        <strain evidence="6 7">ATCC 28783</strain>
    </source>
</reference>
<dbReference type="STRING" id="5217.A0A4Q1BSY3"/>
<comment type="caution">
    <text evidence="6">The sequence shown here is derived from an EMBL/GenBank/DDBJ whole genome shotgun (WGS) entry which is preliminary data.</text>
</comment>
<name>A0A4Q1BSY3_TREME</name>
<dbReference type="VEuPathDB" id="FungiDB:TREMEDRAFT_45268"/>
<proteinExistence type="inferred from homology"/>